<accession>F8AJJ4</accession>
<keyword evidence="1" id="KW-0812">Transmembrane</keyword>
<dbReference type="HOGENOM" id="CLU_2271061_0_0_2"/>
<sequence>MEYDKFQKEMEKEGHGDGISVGAGLTGESILYGFLIMSVLLLFRVFSDILFAIMGVSVIGLMLSVMPVLFKFNEENSNHINMQLFWISIFVGILSVVVYFAK</sequence>
<protein>
    <recommendedName>
        <fullName evidence="4">Energy-converting hydrogenase B, subunit G</fullName>
    </recommendedName>
</protein>
<evidence type="ECO:0000256" key="1">
    <source>
        <dbReference type="SAM" id="Phobius"/>
    </source>
</evidence>
<dbReference type="EMBL" id="CP002792">
    <property type="protein sequence ID" value="AEH07180.1"/>
    <property type="molecule type" value="Genomic_DNA"/>
</dbReference>
<dbReference type="Proteomes" id="UP000009296">
    <property type="component" value="Chromosome"/>
</dbReference>
<keyword evidence="1" id="KW-1133">Transmembrane helix</keyword>
<keyword evidence="3" id="KW-1185">Reference proteome</keyword>
<dbReference type="eggNOG" id="arCOG05076">
    <property type="taxonomic scope" value="Archaea"/>
</dbReference>
<evidence type="ECO:0000313" key="2">
    <source>
        <dbReference type="EMBL" id="AEH07180.1"/>
    </source>
</evidence>
<gene>
    <name evidence="2" type="ordered locus">Metok_1212</name>
</gene>
<dbReference type="OrthoDB" id="65298at2157"/>
<name>F8AJJ4_METOI</name>
<organism evidence="2 3">
    <name type="scientific">Methanothermococcus okinawensis (strain DSM 14208 / JCM 11175 / IH1)</name>
    <dbReference type="NCBI Taxonomy" id="647113"/>
    <lineage>
        <taxon>Archaea</taxon>
        <taxon>Methanobacteriati</taxon>
        <taxon>Methanobacteriota</taxon>
        <taxon>Methanomada group</taxon>
        <taxon>Methanococci</taxon>
        <taxon>Methanococcales</taxon>
        <taxon>Methanococcaceae</taxon>
        <taxon>Methanothermococcus</taxon>
    </lineage>
</organism>
<dbReference type="GeneID" id="10773368"/>
<dbReference type="KEGG" id="mok:Metok_1212"/>
<evidence type="ECO:0000313" key="3">
    <source>
        <dbReference type="Proteomes" id="UP000009296"/>
    </source>
</evidence>
<keyword evidence="1" id="KW-0472">Membrane</keyword>
<proteinExistence type="predicted"/>
<evidence type="ECO:0008006" key="4">
    <source>
        <dbReference type="Google" id="ProtNLM"/>
    </source>
</evidence>
<reference evidence="2" key="1">
    <citation type="submission" date="2011-05" db="EMBL/GenBank/DDBJ databases">
        <title>Complete sequence of chromosome of Methanothermococcus okinawensis IH1.</title>
        <authorList>
            <consortium name="US DOE Joint Genome Institute"/>
            <person name="Lucas S."/>
            <person name="Han J."/>
            <person name="Lapidus A."/>
            <person name="Cheng J.-F."/>
            <person name="Goodwin L."/>
            <person name="Pitluck S."/>
            <person name="Peters L."/>
            <person name="Mikhailova N."/>
            <person name="Held B."/>
            <person name="Han C."/>
            <person name="Tapia R."/>
            <person name="Land M."/>
            <person name="Hauser L."/>
            <person name="Kyrpides N."/>
            <person name="Ivanova N."/>
            <person name="Pagani I."/>
            <person name="Sieprawska-Lupa M."/>
            <person name="Takai K."/>
            <person name="Miyazaki J."/>
            <person name="Whitman W."/>
            <person name="Woyke T."/>
        </authorList>
    </citation>
    <scope>NUCLEOTIDE SEQUENCE</scope>
    <source>
        <strain evidence="2">IH1</strain>
    </source>
</reference>
<dbReference type="AlphaFoldDB" id="F8AJJ4"/>
<feature type="transmembrane region" description="Helical" evidence="1">
    <location>
        <begin position="49"/>
        <end position="72"/>
    </location>
</feature>
<dbReference type="RefSeq" id="WP_013867363.1">
    <property type="nucleotide sequence ID" value="NC_015636.1"/>
</dbReference>
<feature type="transmembrane region" description="Helical" evidence="1">
    <location>
        <begin position="21"/>
        <end position="43"/>
    </location>
</feature>
<dbReference type="STRING" id="647113.Metok_1212"/>
<feature type="transmembrane region" description="Helical" evidence="1">
    <location>
        <begin position="84"/>
        <end position="101"/>
    </location>
</feature>